<evidence type="ECO:0000313" key="4">
    <source>
        <dbReference type="EMBL" id="OXM87493.1"/>
    </source>
</evidence>
<evidence type="ECO:0000256" key="2">
    <source>
        <dbReference type="ARBA" id="ARBA00022801"/>
    </source>
</evidence>
<dbReference type="Gene3D" id="3.40.50.1000">
    <property type="entry name" value="HAD superfamily/HAD-like"/>
    <property type="match status" value="1"/>
</dbReference>
<comment type="caution">
    <text evidence="4">The sequence shown here is derived from an EMBL/GenBank/DDBJ whole genome shotgun (WGS) entry which is preliminary data.</text>
</comment>
<dbReference type="PRINTS" id="PR00413">
    <property type="entry name" value="HADHALOGNASE"/>
</dbReference>
<dbReference type="NCBIfam" id="TIGR01509">
    <property type="entry name" value="HAD-SF-IA-v3"/>
    <property type="match status" value="1"/>
</dbReference>
<dbReference type="SUPFAM" id="SSF56784">
    <property type="entry name" value="HAD-like"/>
    <property type="match status" value="1"/>
</dbReference>
<organism evidence="4 5">
    <name type="scientific">Paenibacillus rigui</name>
    <dbReference type="NCBI Taxonomy" id="554312"/>
    <lineage>
        <taxon>Bacteria</taxon>
        <taxon>Bacillati</taxon>
        <taxon>Bacillota</taxon>
        <taxon>Bacilli</taxon>
        <taxon>Bacillales</taxon>
        <taxon>Paenibacillaceae</taxon>
        <taxon>Paenibacillus</taxon>
    </lineage>
</organism>
<evidence type="ECO:0000313" key="5">
    <source>
        <dbReference type="Proteomes" id="UP000215509"/>
    </source>
</evidence>
<dbReference type="OrthoDB" id="25198at2"/>
<proteinExistence type="predicted"/>
<evidence type="ECO:0008006" key="6">
    <source>
        <dbReference type="Google" id="ProtNLM"/>
    </source>
</evidence>
<dbReference type="InterPro" id="IPR036412">
    <property type="entry name" value="HAD-like_sf"/>
</dbReference>
<dbReference type="InterPro" id="IPR006439">
    <property type="entry name" value="HAD-SF_hydro_IA"/>
</dbReference>
<dbReference type="AlphaFoldDB" id="A0A229UW10"/>
<dbReference type="NCBIfam" id="TIGR01549">
    <property type="entry name" value="HAD-SF-IA-v1"/>
    <property type="match status" value="1"/>
</dbReference>
<reference evidence="4 5" key="1">
    <citation type="submission" date="2017-07" db="EMBL/GenBank/DDBJ databases">
        <title>Genome sequencing and assembly of Paenibacillus rigui.</title>
        <authorList>
            <person name="Mayilraj S."/>
        </authorList>
    </citation>
    <scope>NUCLEOTIDE SEQUENCE [LARGE SCALE GENOMIC DNA]</scope>
    <source>
        <strain evidence="4 5">JCM 16352</strain>
    </source>
</reference>
<keyword evidence="5" id="KW-1185">Reference proteome</keyword>
<name>A0A229UW10_9BACL</name>
<dbReference type="PANTHER" id="PTHR46470">
    <property type="entry name" value="N-ACYLNEURAMINATE-9-PHOSPHATASE"/>
    <property type="match status" value="1"/>
</dbReference>
<keyword evidence="2" id="KW-0378">Hydrolase</keyword>
<evidence type="ECO:0000256" key="1">
    <source>
        <dbReference type="ARBA" id="ARBA00001946"/>
    </source>
</evidence>
<dbReference type="SFLD" id="SFLDG01129">
    <property type="entry name" value="C1.5:_HAD__Beta-PGM__Phosphata"/>
    <property type="match status" value="1"/>
</dbReference>
<comment type="cofactor">
    <cofactor evidence="1">
        <name>Mg(2+)</name>
        <dbReference type="ChEBI" id="CHEBI:18420"/>
    </cofactor>
</comment>
<dbReference type="Gene3D" id="1.20.120.710">
    <property type="entry name" value="Haloacid dehalogenase hydrolase-like domain"/>
    <property type="match status" value="1"/>
</dbReference>
<dbReference type="Proteomes" id="UP000215509">
    <property type="component" value="Unassembled WGS sequence"/>
</dbReference>
<keyword evidence="3" id="KW-0460">Magnesium</keyword>
<dbReference type="EMBL" id="NMQW01000005">
    <property type="protein sequence ID" value="OXM87493.1"/>
    <property type="molecule type" value="Genomic_DNA"/>
</dbReference>
<dbReference type="InterPro" id="IPR023214">
    <property type="entry name" value="HAD_sf"/>
</dbReference>
<dbReference type="Pfam" id="PF00702">
    <property type="entry name" value="Hydrolase"/>
    <property type="match status" value="1"/>
</dbReference>
<sequence>MRTGHCDKLEAGIKMGVTADSLSCLGFLGIDRRIGESEDVNGIQWIFFDLGDTLVDESPPFEDSIQQLVDAAKGLGYSFGVAELRAELLRAYEEMHVQPMREALARLVPSEDDSKTIRQSMKYRKDKERPFPEAAQIVHQLSERYRLGVIANQSLGTAERLERYGMRSCFQVICSSAELGVAKPDPRIFEQALAEAGCLPGEATMIGDRIDNDVIPAKQMGMKAVWIRQGFARNQPVPAGGLEPDAVIWRLEELLQIF</sequence>
<gene>
    <name evidence="4" type="ORF">CF651_05180</name>
</gene>
<accession>A0A229UW10</accession>
<protein>
    <recommendedName>
        <fullName evidence="6">Haloacid dehalogenase</fullName>
    </recommendedName>
</protein>
<dbReference type="SFLD" id="SFLDS00003">
    <property type="entry name" value="Haloacid_Dehalogenase"/>
    <property type="match status" value="1"/>
</dbReference>
<dbReference type="GO" id="GO:0016787">
    <property type="term" value="F:hydrolase activity"/>
    <property type="evidence" value="ECO:0007669"/>
    <property type="project" value="UniProtKB-KW"/>
</dbReference>
<dbReference type="GO" id="GO:0044281">
    <property type="term" value="P:small molecule metabolic process"/>
    <property type="evidence" value="ECO:0007669"/>
    <property type="project" value="UniProtKB-ARBA"/>
</dbReference>
<evidence type="ECO:0000256" key="3">
    <source>
        <dbReference type="ARBA" id="ARBA00022842"/>
    </source>
</evidence>
<dbReference type="InterPro" id="IPR051400">
    <property type="entry name" value="HAD-like_hydrolase"/>
</dbReference>